<dbReference type="AlphaFoldDB" id="A0A2W4R331"/>
<dbReference type="Gene3D" id="3.10.450.530">
    <property type="entry name" value="Ribonuclease toxin, BrnT, of type II toxin-antitoxin system"/>
    <property type="match status" value="1"/>
</dbReference>
<dbReference type="Pfam" id="PF04365">
    <property type="entry name" value="BrnT_toxin"/>
    <property type="match status" value="1"/>
</dbReference>
<dbReference type="Proteomes" id="UP000249396">
    <property type="component" value="Unassembled WGS sequence"/>
</dbReference>
<dbReference type="InterPro" id="IPR038573">
    <property type="entry name" value="BrnT_sf"/>
</dbReference>
<reference evidence="1 2" key="1">
    <citation type="journal article" date="2018" name="Aquat. Microb. Ecol.">
        <title>Gammaproteobacterial methanotrophs dominate.</title>
        <authorList>
            <person name="Rissanen A.J."/>
            <person name="Saarenheimo J."/>
            <person name="Tiirola M."/>
            <person name="Peura S."/>
            <person name="Aalto S.L."/>
            <person name="Karvinen A."/>
            <person name="Nykanen H."/>
        </authorList>
    </citation>
    <scope>NUCLEOTIDE SEQUENCE [LARGE SCALE GENOMIC DNA]</scope>
    <source>
        <strain evidence="1">AMbin10</strain>
    </source>
</reference>
<comment type="caution">
    <text evidence="1">The sequence shown here is derived from an EMBL/GenBank/DDBJ whole genome shotgun (WGS) entry which is preliminary data.</text>
</comment>
<organism evidence="1 2">
    <name type="scientific">Candidatus Methylumidiphilus alinenensis</name>
    <dbReference type="NCBI Taxonomy" id="2202197"/>
    <lineage>
        <taxon>Bacteria</taxon>
        <taxon>Pseudomonadati</taxon>
        <taxon>Pseudomonadota</taxon>
        <taxon>Gammaproteobacteria</taxon>
        <taxon>Methylococcales</taxon>
        <taxon>Candidatus Methylumidiphilus</taxon>
    </lineage>
</organism>
<dbReference type="InterPro" id="IPR007460">
    <property type="entry name" value="BrnT_toxin"/>
</dbReference>
<accession>A0A2W4R331</accession>
<evidence type="ECO:0000313" key="1">
    <source>
        <dbReference type="EMBL" id="PZN76719.1"/>
    </source>
</evidence>
<evidence type="ECO:0000313" key="2">
    <source>
        <dbReference type="Proteomes" id="UP000249396"/>
    </source>
</evidence>
<proteinExistence type="predicted"/>
<sequence length="88" mass="9754">MDIEFDPRKASANLRNHCVAFSEAETCLLDPLALVREDQDAEGEARFVLVGLSNLGRLLTVVYTLRGEDSIRLISARPSTVKETKSYA</sequence>
<evidence type="ECO:0008006" key="3">
    <source>
        <dbReference type="Google" id="ProtNLM"/>
    </source>
</evidence>
<protein>
    <recommendedName>
        <fullName evidence="3">BrnT family toxin</fullName>
    </recommendedName>
</protein>
<dbReference type="EMBL" id="QJPH01000353">
    <property type="protein sequence ID" value="PZN76719.1"/>
    <property type="molecule type" value="Genomic_DNA"/>
</dbReference>
<gene>
    <name evidence="1" type="ORF">DM484_16025</name>
</gene>
<name>A0A2W4R331_9GAMM</name>